<keyword evidence="1" id="KW-1133">Transmembrane helix</keyword>
<dbReference type="EMBL" id="LR216287">
    <property type="protein sequence ID" value="VFJ14020.1"/>
    <property type="molecule type" value="Genomic_DNA"/>
</dbReference>
<protein>
    <recommendedName>
        <fullName evidence="4">DUF192 domain-containing protein</fullName>
    </recommendedName>
</protein>
<evidence type="ECO:0000313" key="2">
    <source>
        <dbReference type="EMBL" id="VFJ14020.1"/>
    </source>
</evidence>
<dbReference type="AlphaFoldDB" id="A0A484I8I6"/>
<dbReference type="RefSeq" id="WP_134484165.1">
    <property type="nucleotide sequence ID" value="NZ_LR216287.1"/>
</dbReference>
<dbReference type="Pfam" id="PF02643">
    <property type="entry name" value="DUF192"/>
    <property type="match status" value="1"/>
</dbReference>
<gene>
    <name evidence="2" type="ORF">NFRAN_1698</name>
</gene>
<dbReference type="GeneID" id="39421022"/>
<evidence type="ECO:0008006" key="4">
    <source>
        <dbReference type="Google" id="ProtNLM"/>
    </source>
</evidence>
<dbReference type="KEGG" id="nfn:NFRAN_1698"/>
<proteinExistence type="predicted"/>
<accession>A0A484I8I6</accession>
<reference evidence="2 3" key="1">
    <citation type="submission" date="2019-02" db="EMBL/GenBank/DDBJ databases">
        <authorList>
            <person name="Lehtovirta-Morley E L."/>
        </authorList>
    </citation>
    <scope>NUCLEOTIDE SEQUENCE [LARGE SCALE GENOMIC DNA]</scope>
    <source>
        <strain evidence="2">NFRAN1</strain>
    </source>
</reference>
<keyword evidence="3" id="KW-1185">Reference proteome</keyword>
<keyword evidence="1" id="KW-0472">Membrane</keyword>
<sequence>MVKKITLLIPVIISAFIIGILGILFIPSDIVNKDFDFSKGTIKIDDELLTVEIADTDFDRKRWLTFRDEKLSPDSGLLLIYDKPDLYAMWLLNIRFPIDLMWFDQEGDLVYLKKNAQPCETILDSSECTFKNTNPAKFILAGASGFIQYHNISEHSKLEIISA</sequence>
<name>A0A484I8I6_9ARCH</name>
<keyword evidence="1" id="KW-0812">Transmembrane</keyword>
<dbReference type="Proteomes" id="UP000294299">
    <property type="component" value="Chromosome NFRAN"/>
</dbReference>
<dbReference type="Gene3D" id="2.60.120.1140">
    <property type="entry name" value="Protein of unknown function DUF192"/>
    <property type="match status" value="1"/>
</dbReference>
<evidence type="ECO:0000313" key="3">
    <source>
        <dbReference type="Proteomes" id="UP000294299"/>
    </source>
</evidence>
<evidence type="ECO:0000256" key="1">
    <source>
        <dbReference type="SAM" id="Phobius"/>
    </source>
</evidence>
<dbReference type="OrthoDB" id="6763at2157"/>
<dbReference type="PANTHER" id="PTHR37953">
    <property type="entry name" value="UPF0127 PROTEIN MJ1496"/>
    <property type="match status" value="1"/>
</dbReference>
<dbReference type="InterPro" id="IPR038695">
    <property type="entry name" value="Saro_0823-like_sf"/>
</dbReference>
<feature type="transmembrane region" description="Helical" evidence="1">
    <location>
        <begin position="7"/>
        <end position="26"/>
    </location>
</feature>
<organism evidence="2 3">
    <name type="scientific">Candidatus Nitrosocosmicus franklandianus</name>
    <dbReference type="NCBI Taxonomy" id="1798806"/>
    <lineage>
        <taxon>Archaea</taxon>
        <taxon>Nitrososphaerota</taxon>
        <taxon>Nitrososphaeria</taxon>
        <taxon>Nitrososphaerales</taxon>
        <taxon>Nitrososphaeraceae</taxon>
        <taxon>Candidatus Nitrosocosmicus</taxon>
    </lineage>
</organism>
<dbReference type="PANTHER" id="PTHR37953:SF1">
    <property type="entry name" value="UPF0127 PROTEIN MJ1496"/>
    <property type="match status" value="1"/>
</dbReference>
<dbReference type="InterPro" id="IPR003795">
    <property type="entry name" value="DUF192"/>
</dbReference>